<evidence type="ECO:0000256" key="1">
    <source>
        <dbReference type="ARBA" id="ARBA00022603"/>
    </source>
</evidence>
<dbReference type="EMBL" id="OCMT01000003">
    <property type="protein sequence ID" value="SOD17661.1"/>
    <property type="molecule type" value="Genomic_DNA"/>
</dbReference>
<evidence type="ECO:0000256" key="2">
    <source>
        <dbReference type="ARBA" id="ARBA00022679"/>
    </source>
</evidence>
<evidence type="ECO:0000313" key="6">
    <source>
        <dbReference type="Proteomes" id="UP000219281"/>
    </source>
</evidence>
<dbReference type="RefSeq" id="WP_205943988.1">
    <property type="nucleotide sequence ID" value="NZ_SSBV01000003.1"/>
</dbReference>
<keyword evidence="6" id="KW-1185">Reference proteome</keyword>
<evidence type="ECO:0000256" key="4">
    <source>
        <dbReference type="PROSITE-ProRule" id="PRU00489"/>
    </source>
</evidence>
<dbReference type="InterPro" id="IPR002052">
    <property type="entry name" value="DNA_methylase_N6_adenine_CS"/>
</dbReference>
<dbReference type="InterPro" id="IPR029063">
    <property type="entry name" value="SAM-dependent_MTases_sf"/>
</dbReference>
<dbReference type="InterPro" id="IPR007757">
    <property type="entry name" value="MT-A70-like"/>
</dbReference>
<keyword evidence="3" id="KW-0949">S-adenosyl-L-methionine</keyword>
<dbReference type="Pfam" id="PF05063">
    <property type="entry name" value="MT-A70"/>
    <property type="match status" value="1"/>
</dbReference>
<dbReference type="SUPFAM" id="SSF53335">
    <property type="entry name" value="S-adenosyl-L-methionine-dependent methyltransferases"/>
    <property type="match status" value="1"/>
</dbReference>
<protein>
    <submittedName>
        <fullName evidence="5">N6-adenosine-specific RNA methylase IME4</fullName>
    </submittedName>
</protein>
<dbReference type="PANTHER" id="PTHR12829">
    <property type="entry name" value="N6-ADENOSINE-METHYLTRANSFERASE"/>
    <property type="match status" value="1"/>
</dbReference>
<dbReference type="GO" id="GO:0032259">
    <property type="term" value="P:methylation"/>
    <property type="evidence" value="ECO:0007669"/>
    <property type="project" value="UniProtKB-KW"/>
</dbReference>
<sequence>MRKEVAKKYSIIYADPPWNFRVWSKKGEGRSPDQHYLTQGLDYLKLMDIQSIANKDSVLLMWATFPCLAQALDLVKSWGFTYKTVAFTWIKENKNNGKLFCGMGYYTRANAEIVLLATRGKPLKRMAKNIRQVLISKLGRHSEKPVEIRRRIVALFGQRSRIELFARDGNSSPSAKDDGWDVFGNEVKGSIKIAMKGGVNVDQCE</sequence>
<proteinExistence type="inferred from homology"/>
<reference evidence="6" key="1">
    <citation type="submission" date="2017-09" db="EMBL/GenBank/DDBJ databases">
        <authorList>
            <person name="Varghese N."/>
            <person name="Submissions S."/>
        </authorList>
    </citation>
    <scope>NUCLEOTIDE SEQUENCE [LARGE SCALE GENOMIC DNA]</scope>
    <source>
        <strain evidence="6">CGMCC 1.12803</strain>
    </source>
</reference>
<dbReference type="GO" id="GO:0003676">
    <property type="term" value="F:nucleic acid binding"/>
    <property type="evidence" value="ECO:0007669"/>
    <property type="project" value="InterPro"/>
</dbReference>
<evidence type="ECO:0000256" key="3">
    <source>
        <dbReference type="ARBA" id="ARBA00022691"/>
    </source>
</evidence>
<comment type="similarity">
    <text evidence="4">Belongs to the MT-A70-like family.</text>
</comment>
<name>A0A286A764_9SPHI</name>
<accession>A0A286A764</accession>
<dbReference type="Proteomes" id="UP000219281">
    <property type="component" value="Unassembled WGS sequence"/>
</dbReference>
<dbReference type="PROSITE" id="PS00092">
    <property type="entry name" value="N6_MTASE"/>
    <property type="match status" value="1"/>
</dbReference>
<dbReference type="GO" id="GO:0008168">
    <property type="term" value="F:methyltransferase activity"/>
    <property type="evidence" value="ECO:0007669"/>
    <property type="project" value="UniProtKB-KW"/>
</dbReference>
<dbReference type="PANTHER" id="PTHR12829:SF7">
    <property type="entry name" value="N6-ADENOSINE-METHYLTRANSFERASE CATALYTIC SUBUNIT"/>
    <property type="match status" value="1"/>
</dbReference>
<evidence type="ECO:0000313" key="5">
    <source>
        <dbReference type="EMBL" id="SOD17661.1"/>
    </source>
</evidence>
<keyword evidence="2" id="KW-0808">Transferase</keyword>
<gene>
    <name evidence="5" type="ORF">SAMN06297358_2624</name>
</gene>
<dbReference type="AlphaFoldDB" id="A0A286A764"/>
<organism evidence="5 6">
    <name type="scientific">Pedobacter xixiisoli</name>
    <dbReference type="NCBI Taxonomy" id="1476464"/>
    <lineage>
        <taxon>Bacteria</taxon>
        <taxon>Pseudomonadati</taxon>
        <taxon>Bacteroidota</taxon>
        <taxon>Sphingobacteriia</taxon>
        <taxon>Sphingobacteriales</taxon>
        <taxon>Sphingobacteriaceae</taxon>
        <taxon>Pedobacter</taxon>
    </lineage>
</organism>
<dbReference type="PROSITE" id="PS51143">
    <property type="entry name" value="MT_A70"/>
    <property type="match status" value="1"/>
</dbReference>
<keyword evidence="1 5" id="KW-0489">Methyltransferase</keyword>